<comment type="caution">
    <text evidence="4">The sequence shown here is derived from an EMBL/GenBank/DDBJ whole genome shotgun (WGS) entry which is preliminary data.</text>
</comment>
<gene>
    <name evidence="4" type="primary">paaN</name>
    <name evidence="4" type="ORF">NYP16_12270</name>
</gene>
<dbReference type="AlphaFoldDB" id="A0A9X3TZN3"/>
<dbReference type="GO" id="GO:0009898">
    <property type="term" value="C:cytoplasmic side of plasma membrane"/>
    <property type="evidence" value="ECO:0007669"/>
    <property type="project" value="TreeGrafter"/>
</dbReference>
<feature type="domain" description="Aldehyde dehydrogenase" evidence="3">
    <location>
        <begin position="74"/>
        <end position="474"/>
    </location>
</feature>
<dbReference type="PANTHER" id="PTHR42862">
    <property type="entry name" value="DELTA-1-PYRROLINE-5-CARBOXYLATE DEHYDROGENASE 1, ISOFORM A-RELATED"/>
    <property type="match status" value="1"/>
</dbReference>
<dbReference type="NCBIfam" id="TIGR02288">
    <property type="entry name" value="PaaN_2"/>
    <property type="match status" value="1"/>
</dbReference>
<dbReference type="GO" id="GO:0010133">
    <property type="term" value="P:L-proline catabolic process to L-glutamate"/>
    <property type="evidence" value="ECO:0007669"/>
    <property type="project" value="TreeGrafter"/>
</dbReference>
<dbReference type="EMBL" id="JANWOI010000004">
    <property type="protein sequence ID" value="MDA5194728.1"/>
    <property type="molecule type" value="Genomic_DNA"/>
</dbReference>
<evidence type="ECO:0000256" key="2">
    <source>
        <dbReference type="ARBA" id="ARBA00023027"/>
    </source>
</evidence>
<organism evidence="4 5">
    <name type="scientific">Govanella unica</name>
    <dbReference type="NCBI Taxonomy" id="2975056"/>
    <lineage>
        <taxon>Bacteria</taxon>
        <taxon>Pseudomonadati</taxon>
        <taxon>Pseudomonadota</taxon>
        <taxon>Alphaproteobacteria</taxon>
        <taxon>Emcibacterales</taxon>
        <taxon>Govanellaceae</taxon>
        <taxon>Govanella</taxon>
    </lineage>
</organism>
<dbReference type="InterPro" id="IPR016162">
    <property type="entry name" value="Ald_DH_N"/>
</dbReference>
<dbReference type="InterPro" id="IPR016163">
    <property type="entry name" value="Ald_DH_C"/>
</dbReference>
<evidence type="ECO:0000313" key="5">
    <source>
        <dbReference type="Proteomes" id="UP001141619"/>
    </source>
</evidence>
<keyword evidence="5" id="KW-1185">Reference proteome</keyword>
<evidence type="ECO:0000256" key="1">
    <source>
        <dbReference type="ARBA" id="ARBA00023002"/>
    </source>
</evidence>
<dbReference type="InterPro" id="IPR011975">
    <property type="entry name" value="PaaN_2"/>
</dbReference>
<evidence type="ECO:0000313" key="4">
    <source>
        <dbReference type="EMBL" id="MDA5194728.1"/>
    </source>
</evidence>
<dbReference type="PANTHER" id="PTHR42862:SF1">
    <property type="entry name" value="DELTA-1-PYRROLINE-5-CARBOXYLATE DEHYDROGENASE 2, ISOFORM A-RELATED"/>
    <property type="match status" value="1"/>
</dbReference>
<reference evidence="4" key="2">
    <citation type="journal article" date="2023" name="Syst. Appl. Microbiol.">
        <title>Govania unica gen. nov., sp. nov., a rare biosphere bacterium that represents a novel family in the class Alphaproteobacteria.</title>
        <authorList>
            <person name="Vandamme P."/>
            <person name="Peeters C."/>
            <person name="Hettiarachchi A."/>
            <person name="Cnockaert M."/>
            <person name="Carlier A."/>
        </authorList>
    </citation>
    <scope>NUCLEOTIDE SEQUENCE</scope>
    <source>
        <strain evidence="4">LMG 31809</strain>
    </source>
</reference>
<reference evidence="4" key="1">
    <citation type="submission" date="2022-08" db="EMBL/GenBank/DDBJ databases">
        <authorList>
            <person name="Vandamme P."/>
            <person name="Hettiarachchi A."/>
            <person name="Peeters C."/>
            <person name="Cnockaert M."/>
            <person name="Carlier A."/>
        </authorList>
    </citation>
    <scope>NUCLEOTIDE SEQUENCE</scope>
    <source>
        <strain evidence="4">LMG 31809</strain>
    </source>
</reference>
<dbReference type="InterPro" id="IPR016161">
    <property type="entry name" value="Ald_DH/histidinol_DH"/>
</dbReference>
<accession>A0A9X3TZN3</accession>
<keyword evidence="2" id="KW-0520">NAD</keyword>
<dbReference type="Gene3D" id="3.40.605.10">
    <property type="entry name" value="Aldehyde Dehydrogenase, Chain A, domain 1"/>
    <property type="match status" value="1"/>
</dbReference>
<dbReference type="SUPFAM" id="SSF53720">
    <property type="entry name" value="ALDH-like"/>
    <property type="match status" value="1"/>
</dbReference>
<dbReference type="GO" id="GO:0003842">
    <property type="term" value="F:L-glutamate gamma-semialdehyde dehydrogenase activity"/>
    <property type="evidence" value="ECO:0007669"/>
    <property type="project" value="TreeGrafter"/>
</dbReference>
<protein>
    <submittedName>
        <fullName evidence="4">Phenylacetic acid degradation protein PaaN</fullName>
    </submittedName>
</protein>
<dbReference type="InterPro" id="IPR015590">
    <property type="entry name" value="Aldehyde_DH_dom"/>
</dbReference>
<dbReference type="Gene3D" id="3.40.309.10">
    <property type="entry name" value="Aldehyde Dehydrogenase, Chain A, domain 2"/>
    <property type="match status" value="1"/>
</dbReference>
<sequence>MTAYFVAHKARLDRVIETLERRVSWSPFKESASPKFHGEEAPRAGRAAFLARLGKPFDLADQPGEVGRTGGEVSPFTGQPLGITYPRADMNLLLGTSRALLRAWAAEPLETRMGLCLEMVERLHQASFEIAHAVMHTAGQSFPMAFAGSGPNALDRGLEALAMAWRVMTLTPQDSDWSKAFGPGDPVRLHKSYRQIPLGPAVVISCATFPTWNAYPAMFVNLVTGNPVVVKPHPNCVLPMAIAVEICRDVLRAAGQDPNLVTMITDSVDRPIAQELVTHADVAIVDFTGSARFGGWIETNVRGKQVFTETSGVNTVVIQGTTDLDGMVRKLAHGLCLFSAQMCTSPQNIFVPKDGIMTDQGAIGFDELASRVAVAVDDLVSDPVRAAAILGAIQAESSCKLLGELRALSVGQGTIIRETTPYAHPEFPEARTATPLLITCDIGARDLYAEERFAPVGFFIRCADAEEALRQASADAKQIGAITAFLYADDENFVARAEDAFAWAGANLTINMTSGAMPINFSAAYSDLHVSGLNPAGNATLTDVAFVASRFRTVQRRRPF</sequence>
<dbReference type="Pfam" id="PF00171">
    <property type="entry name" value="Aldedh"/>
    <property type="match status" value="1"/>
</dbReference>
<dbReference type="InterPro" id="IPR050485">
    <property type="entry name" value="Proline_metab_enzyme"/>
</dbReference>
<keyword evidence="1" id="KW-0560">Oxidoreductase</keyword>
<evidence type="ECO:0000259" key="3">
    <source>
        <dbReference type="Pfam" id="PF00171"/>
    </source>
</evidence>
<dbReference type="Proteomes" id="UP001141619">
    <property type="component" value="Unassembled WGS sequence"/>
</dbReference>
<proteinExistence type="predicted"/>
<dbReference type="RefSeq" id="WP_274944433.1">
    <property type="nucleotide sequence ID" value="NZ_JANWOI010000004.1"/>
</dbReference>
<name>A0A9X3TZN3_9PROT</name>